<dbReference type="NCBIfam" id="NF004064">
    <property type="entry name" value="PRK05578.1"/>
    <property type="match status" value="1"/>
</dbReference>
<dbReference type="GO" id="GO:0004126">
    <property type="term" value="F:cytidine deaminase activity"/>
    <property type="evidence" value="ECO:0007669"/>
    <property type="project" value="UniProtKB-EC"/>
</dbReference>
<dbReference type="CDD" id="cd01283">
    <property type="entry name" value="cytidine_deaminase"/>
    <property type="match status" value="1"/>
</dbReference>
<evidence type="ECO:0000256" key="12">
    <source>
        <dbReference type="PIRSR" id="PIRSR606262-3"/>
    </source>
</evidence>
<organism evidence="16 17">
    <name type="scientific">Oryzias latipes</name>
    <name type="common">Japanese rice fish</name>
    <name type="synonym">Japanese killifish</name>
    <dbReference type="NCBI Taxonomy" id="8090"/>
    <lineage>
        <taxon>Eukaryota</taxon>
        <taxon>Metazoa</taxon>
        <taxon>Chordata</taxon>
        <taxon>Craniata</taxon>
        <taxon>Vertebrata</taxon>
        <taxon>Euteleostomi</taxon>
        <taxon>Actinopterygii</taxon>
        <taxon>Neopterygii</taxon>
        <taxon>Teleostei</taxon>
        <taxon>Neoteleostei</taxon>
        <taxon>Acanthomorphata</taxon>
        <taxon>Ovalentaria</taxon>
        <taxon>Atherinomorphae</taxon>
        <taxon>Beloniformes</taxon>
        <taxon>Adrianichthyidae</taxon>
        <taxon>Oryziinae</taxon>
        <taxon>Oryzias</taxon>
    </lineage>
</organism>
<feature type="active site" description="Proton donor" evidence="10">
    <location>
        <position position="199"/>
    </location>
</feature>
<dbReference type="AlphaFoldDB" id="A0A3P9KWR7"/>
<dbReference type="Gene3D" id="3.40.140.10">
    <property type="entry name" value="Cytidine Deaminase, domain 2"/>
    <property type="match status" value="1"/>
</dbReference>
<dbReference type="NCBIfam" id="TIGR01354">
    <property type="entry name" value="cyt_deam_tetra"/>
    <property type="match status" value="1"/>
</dbReference>
<sequence>MFETLKKFHLLMFFCLLPTFFFNPENKETYFVRLNLRILHLLIHPDAKKKSFHLGSNLLQTTGKKTSSSCSTANGLTNDWLRSGVVPLPKSHLKLNCMTIIHPLSAEVSHTASKPTSQTSSMEEVKSGQKITKIQDEGSRDLSPETVQRLIFQSQEAKKKAYCPYSQFRVGAALLTIDNRVFTGCNVENACYNLGMCAERNAMAKAVSEGHRNFKAIAVASDVRDHFVFPCGGCRQFMREVLLGHIGSFCRLCTFNTSKRSKHSFKKKCKHLLQLDKHIEASEQENIPESHLLVFFSSLGRTGTFTSPTLTDLTER</sequence>
<evidence type="ECO:0000256" key="4">
    <source>
        <dbReference type="ARBA" id="ARBA00012783"/>
    </source>
</evidence>
<accession>A0A3P9KWR7</accession>
<keyword evidence="7 12" id="KW-0862">Zinc</keyword>
<feature type="signal peptide" evidence="14">
    <location>
        <begin position="1"/>
        <end position="21"/>
    </location>
</feature>
<comment type="catalytic activity">
    <reaction evidence="9">
        <text>cytidine + H2O + H(+) = uridine + NH4(+)</text>
        <dbReference type="Rhea" id="RHEA:16069"/>
        <dbReference type="ChEBI" id="CHEBI:15377"/>
        <dbReference type="ChEBI" id="CHEBI:15378"/>
        <dbReference type="ChEBI" id="CHEBI:16704"/>
        <dbReference type="ChEBI" id="CHEBI:17562"/>
        <dbReference type="ChEBI" id="CHEBI:28938"/>
        <dbReference type="EC" id="3.5.4.5"/>
    </reaction>
</comment>
<dbReference type="Ensembl" id="ENSORLT00020020209.1">
    <property type="protein sequence ID" value="ENSORLP00020012904.1"/>
    <property type="gene ID" value="ENSORLG00020000379.1"/>
</dbReference>
<evidence type="ECO:0000313" key="17">
    <source>
        <dbReference type="Proteomes" id="UP000265180"/>
    </source>
</evidence>
<evidence type="ECO:0000256" key="7">
    <source>
        <dbReference type="ARBA" id="ARBA00022833"/>
    </source>
</evidence>
<comment type="cofactor">
    <cofactor evidence="1 12">
        <name>Zn(2+)</name>
        <dbReference type="ChEBI" id="CHEBI:29105"/>
    </cofactor>
</comment>
<keyword evidence="6" id="KW-0378">Hydrolase</keyword>
<comment type="similarity">
    <text evidence="3">Belongs to the cytidine and deoxycytidylate deaminase family.</text>
</comment>
<feature type="compositionally biased region" description="Basic and acidic residues" evidence="13">
    <location>
        <begin position="123"/>
        <end position="139"/>
    </location>
</feature>
<dbReference type="GO" id="GO:0055086">
    <property type="term" value="P:nucleobase-containing small molecule metabolic process"/>
    <property type="evidence" value="ECO:0007669"/>
    <property type="project" value="UniProtKB-ARBA"/>
</dbReference>
<feature type="chain" id="PRO_5017972189" description="cytidine deaminase" evidence="14">
    <location>
        <begin position="22"/>
        <end position="316"/>
    </location>
</feature>
<evidence type="ECO:0000259" key="15">
    <source>
        <dbReference type="PROSITE" id="PS51747"/>
    </source>
</evidence>
<protein>
    <recommendedName>
        <fullName evidence="4">cytidine deaminase</fullName>
        <ecNumber evidence="4">3.5.4.5</ecNumber>
    </recommendedName>
    <alternativeName>
        <fullName evidence="8">Cytidine aminohydrolase</fullName>
    </alternativeName>
</protein>
<dbReference type="GO" id="GO:0042802">
    <property type="term" value="F:identical protein binding"/>
    <property type="evidence" value="ECO:0007669"/>
    <property type="project" value="UniProtKB-ARBA"/>
</dbReference>
<evidence type="ECO:0000256" key="8">
    <source>
        <dbReference type="ARBA" id="ARBA00032005"/>
    </source>
</evidence>
<dbReference type="InterPro" id="IPR002125">
    <property type="entry name" value="CMP_dCMP_dom"/>
</dbReference>
<dbReference type="InterPro" id="IPR016193">
    <property type="entry name" value="Cytidine_deaminase-like"/>
</dbReference>
<evidence type="ECO:0000256" key="1">
    <source>
        <dbReference type="ARBA" id="ARBA00001947"/>
    </source>
</evidence>
<feature type="domain" description="CMP/dCMP-type deaminase" evidence="15">
    <location>
        <begin position="145"/>
        <end position="268"/>
    </location>
</feature>
<dbReference type="PANTHER" id="PTHR11644:SF24">
    <property type="entry name" value="CYTIDINE DEAMINASE"/>
    <property type="match status" value="1"/>
</dbReference>
<feature type="binding site" evidence="12">
    <location>
        <position position="234"/>
    </location>
    <ligand>
        <name>Zn(2+)</name>
        <dbReference type="ChEBI" id="CHEBI:29105"/>
        <note>catalytic</note>
    </ligand>
</feature>
<keyword evidence="14" id="KW-0732">Signal</keyword>
<name>A0A3P9KWR7_ORYLA</name>
<dbReference type="InterPro" id="IPR016192">
    <property type="entry name" value="APOBEC/CMP_deaminase_Zn-bd"/>
</dbReference>
<dbReference type="PROSITE" id="PS00903">
    <property type="entry name" value="CYT_DCMP_DEAMINASES_1"/>
    <property type="match status" value="1"/>
</dbReference>
<reference evidence="16" key="4">
    <citation type="submission" date="2025-09" db="UniProtKB">
        <authorList>
            <consortium name="Ensembl"/>
        </authorList>
    </citation>
    <scope>IDENTIFICATION</scope>
    <source>
        <strain evidence="16">HNI</strain>
    </source>
</reference>
<dbReference type="GO" id="GO:0005737">
    <property type="term" value="C:cytoplasm"/>
    <property type="evidence" value="ECO:0007669"/>
    <property type="project" value="UniProtKB-ARBA"/>
</dbReference>
<proteinExistence type="inferred from homology"/>
<comment type="function">
    <text evidence="2">This enzyme scavenges exogenous and endogenous cytidine and 2'-deoxycytidine for UMP synthesis.</text>
</comment>
<feature type="compositionally biased region" description="Polar residues" evidence="13">
    <location>
        <begin position="112"/>
        <end position="122"/>
    </location>
</feature>
<dbReference type="InterPro" id="IPR050202">
    <property type="entry name" value="Cyt/Deoxycyt_deaminase"/>
</dbReference>
<evidence type="ECO:0000256" key="5">
    <source>
        <dbReference type="ARBA" id="ARBA00022723"/>
    </source>
</evidence>
<evidence type="ECO:0000313" key="16">
    <source>
        <dbReference type="Ensembl" id="ENSORLP00020012904.1"/>
    </source>
</evidence>
<dbReference type="Pfam" id="PF00383">
    <property type="entry name" value="dCMP_cyt_deam_1"/>
    <property type="match status" value="1"/>
</dbReference>
<feature type="binding site" evidence="12">
    <location>
        <position position="197"/>
    </location>
    <ligand>
        <name>Zn(2+)</name>
        <dbReference type="ChEBI" id="CHEBI:29105"/>
        <note>catalytic</note>
    </ligand>
</feature>
<dbReference type="GO" id="GO:0008270">
    <property type="term" value="F:zinc ion binding"/>
    <property type="evidence" value="ECO:0007669"/>
    <property type="project" value="InterPro"/>
</dbReference>
<dbReference type="Proteomes" id="UP000265180">
    <property type="component" value="Chromosome 5"/>
</dbReference>
<dbReference type="GO" id="GO:0072527">
    <property type="term" value="P:pyrimidine-containing compound metabolic process"/>
    <property type="evidence" value="ECO:0007669"/>
    <property type="project" value="UniProtKB-ARBA"/>
</dbReference>
<reference key="1">
    <citation type="journal article" date="2007" name="Nature">
        <title>The medaka draft genome and insights into vertebrate genome evolution.</title>
        <authorList>
            <person name="Kasahara M."/>
            <person name="Naruse K."/>
            <person name="Sasaki S."/>
            <person name="Nakatani Y."/>
            <person name="Qu W."/>
            <person name="Ahsan B."/>
            <person name="Yamada T."/>
            <person name="Nagayasu Y."/>
            <person name="Doi K."/>
            <person name="Kasai Y."/>
            <person name="Jindo T."/>
            <person name="Kobayashi D."/>
            <person name="Shimada A."/>
            <person name="Toyoda A."/>
            <person name="Kuroki Y."/>
            <person name="Fujiyama A."/>
            <person name="Sasaki T."/>
            <person name="Shimizu A."/>
            <person name="Asakawa S."/>
            <person name="Shimizu N."/>
            <person name="Hashimoto S."/>
            <person name="Yang J."/>
            <person name="Lee Y."/>
            <person name="Matsushima K."/>
            <person name="Sugano S."/>
            <person name="Sakaizumi M."/>
            <person name="Narita T."/>
            <person name="Ohishi K."/>
            <person name="Haga S."/>
            <person name="Ohta F."/>
            <person name="Nomoto H."/>
            <person name="Nogata K."/>
            <person name="Morishita T."/>
            <person name="Endo T."/>
            <person name="Shin-I T."/>
            <person name="Takeda H."/>
            <person name="Morishita S."/>
            <person name="Kohara Y."/>
        </authorList>
    </citation>
    <scope>NUCLEOTIDE SEQUENCE [LARGE SCALE GENOMIC DNA]</scope>
    <source>
        <strain>Hd-rR</strain>
    </source>
</reference>
<evidence type="ECO:0000256" key="11">
    <source>
        <dbReference type="PIRSR" id="PIRSR606262-2"/>
    </source>
</evidence>
<dbReference type="SUPFAM" id="SSF53927">
    <property type="entry name" value="Cytidine deaminase-like"/>
    <property type="match status" value="1"/>
</dbReference>
<reference evidence="16" key="3">
    <citation type="submission" date="2025-08" db="UniProtKB">
        <authorList>
            <consortium name="Ensembl"/>
        </authorList>
    </citation>
    <scope>IDENTIFICATION</scope>
    <source>
        <strain evidence="16">HNI</strain>
    </source>
</reference>
<evidence type="ECO:0000256" key="13">
    <source>
        <dbReference type="SAM" id="MobiDB-lite"/>
    </source>
</evidence>
<dbReference type="EC" id="3.5.4.5" evidence="4"/>
<feature type="region of interest" description="Disordered" evidence="13">
    <location>
        <begin position="112"/>
        <end position="139"/>
    </location>
</feature>
<reference evidence="16 17" key="2">
    <citation type="submission" date="2017-04" db="EMBL/GenBank/DDBJ databases">
        <title>CpG methylation of centromeres and impact of large insertions on vertebrate speciation.</title>
        <authorList>
            <person name="Ichikawa K."/>
            <person name="Yoshimura J."/>
            <person name="Morishita S."/>
        </authorList>
    </citation>
    <scope>NUCLEOTIDE SEQUENCE</scope>
    <source>
        <strain evidence="16 17">HNI</strain>
    </source>
</reference>
<dbReference type="PANTHER" id="PTHR11644">
    <property type="entry name" value="CYTIDINE DEAMINASE"/>
    <property type="match status" value="1"/>
</dbReference>
<evidence type="ECO:0000256" key="9">
    <source>
        <dbReference type="ARBA" id="ARBA00049558"/>
    </source>
</evidence>
<evidence type="ECO:0000256" key="6">
    <source>
        <dbReference type="ARBA" id="ARBA00022801"/>
    </source>
</evidence>
<feature type="binding site" evidence="12">
    <location>
        <position position="231"/>
    </location>
    <ligand>
        <name>Zn(2+)</name>
        <dbReference type="ChEBI" id="CHEBI:29105"/>
        <note>catalytic</note>
    </ligand>
</feature>
<feature type="binding site" evidence="11">
    <location>
        <begin position="186"/>
        <end position="192"/>
    </location>
    <ligand>
        <name>substrate</name>
    </ligand>
</feature>
<evidence type="ECO:0000256" key="2">
    <source>
        <dbReference type="ARBA" id="ARBA00003949"/>
    </source>
</evidence>
<dbReference type="FunFam" id="3.40.140.10:FF:000008">
    <property type="entry name" value="Cytidine deaminase"/>
    <property type="match status" value="1"/>
</dbReference>
<keyword evidence="5 12" id="KW-0479">Metal-binding</keyword>
<evidence type="ECO:0000256" key="10">
    <source>
        <dbReference type="PIRSR" id="PIRSR606262-1"/>
    </source>
</evidence>
<dbReference type="PROSITE" id="PS51747">
    <property type="entry name" value="CYT_DCMP_DEAMINASES_2"/>
    <property type="match status" value="1"/>
</dbReference>
<evidence type="ECO:0000256" key="14">
    <source>
        <dbReference type="SAM" id="SignalP"/>
    </source>
</evidence>
<evidence type="ECO:0000256" key="3">
    <source>
        <dbReference type="ARBA" id="ARBA00006576"/>
    </source>
</evidence>
<dbReference type="InterPro" id="IPR006262">
    <property type="entry name" value="Cyt_deam_tetra"/>
</dbReference>